<dbReference type="Pfam" id="PF23598">
    <property type="entry name" value="LRR_14"/>
    <property type="match status" value="1"/>
</dbReference>
<evidence type="ECO:0000259" key="2">
    <source>
        <dbReference type="Pfam" id="PF23598"/>
    </source>
</evidence>
<proteinExistence type="predicted"/>
<gene>
    <name evidence="3" type="ORF">URODEC1_LOCUS70398</name>
</gene>
<feature type="domain" description="Disease resistance R13L4/SHOC-2-like LRR" evidence="2">
    <location>
        <begin position="2"/>
        <end position="249"/>
    </location>
</feature>
<accession>A0ABC9BZU1</accession>
<dbReference type="AlphaFoldDB" id="A0ABC9BZU1"/>
<dbReference type="PANTHER" id="PTHR47186">
    <property type="entry name" value="LEUCINE-RICH REPEAT-CONTAINING PROTEIN 57"/>
    <property type="match status" value="1"/>
</dbReference>
<dbReference type="Gene3D" id="3.80.10.10">
    <property type="entry name" value="Ribonuclease Inhibitor"/>
    <property type="match status" value="1"/>
</dbReference>
<organism evidence="3 4">
    <name type="scientific">Urochloa decumbens</name>
    <dbReference type="NCBI Taxonomy" id="240449"/>
    <lineage>
        <taxon>Eukaryota</taxon>
        <taxon>Viridiplantae</taxon>
        <taxon>Streptophyta</taxon>
        <taxon>Embryophyta</taxon>
        <taxon>Tracheophyta</taxon>
        <taxon>Spermatophyta</taxon>
        <taxon>Magnoliopsida</taxon>
        <taxon>Liliopsida</taxon>
        <taxon>Poales</taxon>
        <taxon>Poaceae</taxon>
        <taxon>PACMAD clade</taxon>
        <taxon>Panicoideae</taxon>
        <taxon>Panicodae</taxon>
        <taxon>Paniceae</taxon>
        <taxon>Melinidinae</taxon>
        <taxon>Urochloa</taxon>
    </lineage>
</organism>
<evidence type="ECO:0000256" key="1">
    <source>
        <dbReference type="ARBA" id="ARBA00022737"/>
    </source>
</evidence>
<keyword evidence="1" id="KW-0677">Repeat</keyword>
<reference evidence="3 4" key="2">
    <citation type="submission" date="2024-10" db="EMBL/GenBank/DDBJ databases">
        <authorList>
            <person name="Ryan C."/>
        </authorList>
    </citation>
    <scope>NUCLEOTIDE SEQUENCE [LARGE SCALE GENOMIC DNA]</scope>
</reference>
<sequence>MLMFLQLLNVRKTQIKRLPSEITRLERLQILSASRKTEDSCHYRNKQCSCNSEGVTVPKGVENIENIEGLEIVDVKGSTHSTIKHLGKLIRLKYLGLTGLTRENSKEVSNTLQKLSPSLIYLYLGACQKNGTLCWLPTHMGSLQFPRLQTIKLYGHIGTMPEWISNSLTLSVVKLHRTSLQQKNIRTLEGIHSLITLALLDSSYIGDELVFYSGTFRSLQRLELVGLRNLEAVRFQEKAVHRVQEITIKSCRLSLFGKRNLQRLWNACFDSGVKVVD</sequence>
<dbReference type="Proteomes" id="UP001497457">
    <property type="component" value="Chromosome 28b"/>
</dbReference>
<dbReference type="PANTHER" id="PTHR47186:SF57">
    <property type="entry name" value="OS02G0478300 PROTEIN"/>
    <property type="match status" value="1"/>
</dbReference>
<reference evidence="4" key="1">
    <citation type="submission" date="2024-06" db="EMBL/GenBank/DDBJ databases">
        <authorList>
            <person name="Ryan C."/>
        </authorList>
    </citation>
    <scope>NUCLEOTIDE SEQUENCE [LARGE SCALE GENOMIC DNA]</scope>
</reference>
<dbReference type="EMBL" id="OZ075138">
    <property type="protein sequence ID" value="CAL5011316.1"/>
    <property type="molecule type" value="Genomic_DNA"/>
</dbReference>
<keyword evidence="4" id="KW-1185">Reference proteome</keyword>
<dbReference type="InterPro" id="IPR055414">
    <property type="entry name" value="LRR_R13L4/SHOC2-like"/>
</dbReference>
<dbReference type="InterPro" id="IPR032675">
    <property type="entry name" value="LRR_dom_sf"/>
</dbReference>
<evidence type="ECO:0000313" key="4">
    <source>
        <dbReference type="Proteomes" id="UP001497457"/>
    </source>
</evidence>
<name>A0ABC9BZU1_9POAL</name>
<protein>
    <recommendedName>
        <fullName evidence="2">Disease resistance R13L4/SHOC-2-like LRR domain-containing protein</fullName>
    </recommendedName>
</protein>
<evidence type="ECO:0000313" key="3">
    <source>
        <dbReference type="EMBL" id="CAL5011316.1"/>
    </source>
</evidence>
<dbReference type="SUPFAM" id="SSF52047">
    <property type="entry name" value="RNI-like"/>
    <property type="match status" value="1"/>
</dbReference>